<proteinExistence type="predicted"/>
<dbReference type="NCBIfam" id="TIGR03083">
    <property type="entry name" value="maleylpyruvate isomerase family mycothiol-dependent enzyme"/>
    <property type="match status" value="1"/>
</dbReference>
<feature type="domain" description="Mycothiol-dependent maleylpyruvate isomerase metal-binding" evidence="1">
    <location>
        <begin position="8"/>
        <end position="98"/>
    </location>
</feature>
<protein>
    <submittedName>
        <fullName evidence="2">TIGR03086 family metal-binding protein</fullName>
    </submittedName>
</protein>
<dbReference type="InterPro" id="IPR034660">
    <property type="entry name" value="DinB/YfiT-like"/>
</dbReference>
<reference evidence="3" key="1">
    <citation type="journal article" date="2019" name="Int. J. Syst. Evol. Microbiol.">
        <title>The Global Catalogue of Microorganisms (GCM) 10K type strain sequencing project: providing services to taxonomists for standard genome sequencing and annotation.</title>
        <authorList>
            <consortium name="The Broad Institute Genomics Platform"/>
            <consortium name="The Broad Institute Genome Sequencing Center for Infectious Disease"/>
            <person name="Wu L."/>
            <person name="Ma J."/>
        </authorList>
    </citation>
    <scope>NUCLEOTIDE SEQUENCE [LARGE SCALE GENOMIC DNA]</scope>
    <source>
        <strain evidence="3">JCM 4816</strain>
    </source>
</reference>
<sequence length="192" mass="20757">MASIELLERALAQTEHLVAAVRPEQGDDPTPCRSWEVGRLISHLVYDLGEFTARASGRDPDWSGGFPDVLPEDWSPAFRSGADLLLHAWRAGGSGLDEERQRFTLSQQAAELAVHDWDLARATAQPTASLDPELATASLAWAQAALQPRFRGPEAEGKVFGTEVPLSVDAPIQDRLAAFFGRDPAWTAAAAS</sequence>
<dbReference type="InterPro" id="IPR024344">
    <property type="entry name" value="MDMPI_metal-binding"/>
</dbReference>
<dbReference type="Proteomes" id="UP001596174">
    <property type="component" value="Unassembled WGS sequence"/>
</dbReference>
<dbReference type="RefSeq" id="WP_380582969.1">
    <property type="nucleotide sequence ID" value="NZ_JBHSQJ010000047.1"/>
</dbReference>
<dbReference type="InterPro" id="IPR017517">
    <property type="entry name" value="Maleyloyr_isom"/>
</dbReference>
<dbReference type="NCBIfam" id="TIGR03086">
    <property type="entry name" value="TIGR03086 family metal-binding protein"/>
    <property type="match status" value="1"/>
</dbReference>
<dbReference type="Pfam" id="PF11716">
    <property type="entry name" value="MDMPI_N"/>
    <property type="match status" value="1"/>
</dbReference>
<dbReference type="EMBL" id="JBHSQJ010000047">
    <property type="protein sequence ID" value="MFC5907994.1"/>
    <property type="molecule type" value="Genomic_DNA"/>
</dbReference>
<dbReference type="InterPro" id="IPR017520">
    <property type="entry name" value="CHP03086"/>
</dbReference>
<name>A0ABW1FZT0_9ACTN</name>
<evidence type="ECO:0000313" key="2">
    <source>
        <dbReference type="EMBL" id="MFC5907994.1"/>
    </source>
</evidence>
<accession>A0ABW1FZT0</accession>
<keyword evidence="3" id="KW-1185">Reference proteome</keyword>
<dbReference type="SUPFAM" id="SSF109854">
    <property type="entry name" value="DinB/YfiT-like putative metalloenzymes"/>
    <property type="match status" value="1"/>
</dbReference>
<dbReference type="Gene3D" id="1.20.120.450">
    <property type="entry name" value="dinb family like domain"/>
    <property type="match status" value="1"/>
</dbReference>
<organism evidence="2 3">
    <name type="scientific">Streptacidiphilus monticola</name>
    <dbReference type="NCBI Taxonomy" id="2161674"/>
    <lineage>
        <taxon>Bacteria</taxon>
        <taxon>Bacillati</taxon>
        <taxon>Actinomycetota</taxon>
        <taxon>Actinomycetes</taxon>
        <taxon>Kitasatosporales</taxon>
        <taxon>Streptomycetaceae</taxon>
        <taxon>Streptacidiphilus</taxon>
    </lineage>
</organism>
<evidence type="ECO:0000313" key="3">
    <source>
        <dbReference type="Proteomes" id="UP001596174"/>
    </source>
</evidence>
<gene>
    <name evidence="2" type="ORF">ACFP3V_12320</name>
</gene>
<evidence type="ECO:0000259" key="1">
    <source>
        <dbReference type="Pfam" id="PF11716"/>
    </source>
</evidence>
<comment type="caution">
    <text evidence="2">The sequence shown here is derived from an EMBL/GenBank/DDBJ whole genome shotgun (WGS) entry which is preliminary data.</text>
</comment>